<dbReference type="InterPro" id="IPR027417">
    <property type="entry name" value="P-loop_NTPase"/>
</dbReference>
<name>A0A915HLN6_ROMCU</name>
<feature type="compositionally biased region" description="Polar residues" evidence="3">
    <location>
        <begin position="444"/>
        <end position="457"/>
    </location>
</feature>
<dbReference type="GO" id="GO:0005246">
    <property type="term" value="F:calcium channel regulator activity"/>
    <property type="evidence" value="ECO:0007669"/>
    <property type="project" value="TreeGrafter"/>
</dbReference>
<dbReference type="AlphaFoldDB" id="A0A915HLN6"/>
<dbReference type="Gene3D" id="3.40.50.300">
    <property type="entry name" value="P-loop containing nucleotide triphosphate hydrolases"/>
    <property type="match status" value="1"/>
</dbReference>
<dbReference type="SMART" id="SM00175">
    <property type="entry name" value="RAB"/>
    <property type="match status" value="1"/>
</dbReference>
<feature type="region of interest" description="Disordered" evidence="3">
    <location>
        <begin position="52"/>
        <end position="82"/>
    </location>
</feature>
<keyword evidence="2" id="KW-0597">Phosphoprotein</keyword>
<dbReference type="PROSITE" id="PS51421">
    <property type="entry name" value="RAS"/>
    <property type="match status" value="1"/>
</dbReference>
<sequence length="565" mass="62004">MASEKQCGVPVSPRKCCSYQPPPTVAIIQPSKPTIKTDHFMDVGGRSGIISRQRSQSVKQNRYSAQASNMKQRGASPVPGAASQPKYSMWTIMGAPPHISPNLHRNASISEDNGEIGFQKKNARSGSYAAVGEMDKMERIRLQVLRAGMEDGVVKKLRNFSIDPVNGLVNEGDAYRCTTGNRFQHIYHCRTAYDPEILFKPVLSERLMLQMTRSVKPEDRLKPAPKKYKIAVVGVPGVGRGTLIQHFANADQNSSVEQDSTDLTVESASTSSWVGAHSRAKTEANVEHTTVSILLDGEEYELDILKKSLHREQLDTCFSATISAYIFVYSIDNEDSYKKCLTAIDDLRLVDAKHAAGSVKPVVILVGNKSDLERRRVVNSTVYLVVAETDSNWMGGNAKVAAKRRDCKFIEISVAIGHNIDRLLIGALTHVKSAAAWRRRSATKKTSSGTLSPTICDSRNDDDDGDGQDDGYGVKKSSIGGELATINSDEQYDYRPSDAATEDEGENSPKNLLKAVAKKPVVKSTKSTGLSGYGSSFTAARRQIMNRISFKKKKVSKSVEDLFFE</sequence>
<organism evidence="4 5">
    <name type="scientific">Romanomermis culicivorax</name>
    <name type="common">Nematode worm</name>
    <dbReference type="NCBI Taxonomy" id="13658"/>
    <lineage>
        <taxon>Eukaryota</taxon>
        <taxon>Metazoa</taxon>
        <taxon>Ecdysozoa</taxon>
        <taxon>Nematoda</taxon>
        <taxon>Enoplea</taxon>
        <taxon>Dorylaimia</taxon>
        <taxon>Mermithida</taxon>
        <taxon>Mermithoidea</taxon>
        <taxon>Mermithidae</taxon>
        <taxon>Romanomermis</taxon>
    </lineage>
</organism>
<feature type="region of interest" description="Disordered" evidence="3">
    <location>
        <begin position="490"/>
        <end position="514"/>
    </location>
</feature>
<feature type="compositionally biased region" description="Acidic residues" evidence="3">
    <location>
        <begin position="460"/>
        <end position="469"/>
    </location>
</feature>
<dbReference type="WBParaSite" id="nRc.2.0.1.t02257-RA">
    <property type="protein sequence ID" value="nRc.2.0.1.t02257-RA"/>
    <property type="gene ID" value="nRc.2.0.1.g02257"/>
</dbReference>
<feature type="region of interest" description="Disordered" evidence="3">
    <location>
        <begin position="442"/>
        <end position="477"/>
    </location>
</feature>
<evidence type="ECO:0000256" key="1">
    <source>
        <dbReference type="ARBA" id="ARBA00008846"/>
    </source>
</evidence>
<dbReference type="Pfam" id="PF00071">
    <property type="entry name" value="Ras"/>
    <property type="match status" value="1"/>
</dbReference>
<dbReference type="InterPro" id="IPR051641">
    <property type="entry name" value="RGK_GTP-binding_reg"/>
</dbReference>
<dbReference type="Proteomes" id="UP000887565">
    <property type="component" value="Unplaced"/>
</dbReference>
<dbReference type="PRINTS" id="PR00449">
    <property type="entry name" value="RASTRNSFRMNG"/>
</dbReference>
<feature type="compositionally biased region" description="Polar residues" evidence="3">
    <location>
        <begin position="58"/>
        <end position="71"/>
    </location>
</feature>
<dbReference type="PANTHER" id="PTHR45775">
    <property type="entry name" value="RAD, GEM/KIR FAMILY MEMBER 2, ISOFORM C"/>
    <property type="match status" value="1"/>
</dbReference>
<proteinExistence type="inferred from homology"/>
<dbReference type="PANTHER" id="PTHR45775:SF6">
    <property type="entry name" value="RAD, GEM_KIR FAMILY MEMBER 2, ISOFORM C"/>
    <property type="match status" value="1"/>
</dbReference>
<dbReference type="SMART" id="SM00173">
    <property type="entry name" value="RAS"/>
    <property type="match status" value="1"/>
</dbReference>
<comment type="similarity">
    <text evidence="1">Belongs to the small GTPase superfamily. RGK family.</text>
</comment>
<evidence type="ECO:0000313" key="5">
    <source>
        <dbReference type="WBParaSite" id="nRc.2.0.1.t02257-RA"/>
    </source>
</evidence>
<dbReference type="GO" id="GO:0003924">
    <property type="term" value="F:GTPase activity"/>
    <property type="evidence" value="ECO:0007669"/>
    <property type="project" value="InterPro"/>
</dbReference>
<dbReference type="SUPFAM" id="SSF52540">
    <property type="entry name" value="P-loop containing nucleoside triphosphate hydrolases"/>
    <property type="match status" value="1"/>
</dbReference>
<dbReference type="GO" id="GO:0005886">
    <property type="term" value="C:plasma membrane"/>
    <property type="evidence" value="ECO:0007669"/>
    <property type="project" value="TreeGrafter"/>
</dbReference>
<keyword evidence="4" id="KW-1185">Reference proteome</keyword>
<evidence type="ECO:0000313" key="4">
    <source>
        <dbReference type="Proteomes" id="UP000887565"/>
    </source>
</evidence>
<dbReference type="GO" id="GO:0005525">
    <property type="term" value="F:GTP binding"/>
    <property type="evidence" value="ECO:0007669"/>
    <property type="project" value="InterPro"/>
</dbReference>
<reference evidence="5" key="1">
    <citation type="submission" date="2022-11" db="UniProtKB">
        <authorList>
            <consortium name="WormBaseParasite"/>
        </authorList>
    </citation>
    <scope>IDENTIFICATION</scope>
</reference>
<accession>A0A915HLN6</accession>
<dbReference type="InterPro" id="IPR001806">
    <property type="entry name" value="Small_GTPase"/>
</dbReference>
<protein>
    <submittedName>
        <fullName evidence="5">Uncharacterized protein</fullName>
    </submittedName>
</protein>
<evidence type="ECO:0000256" key="3">
    <source>
        <dbReference type="SAM" id="MobiDB-lite"/>
    </source>
</evidence>
<dbReference type="PROSITE" id="PS51419">
    <property type="entry name" value="RAB"/>
    <property type="match status" value="1"/>
</dbReference>
<evidence type="ECO:0000256" key="2">
    <source>
        <dbReference type="ARBA" id="ARBA00022553"/>
    </source>
</evidence>